<organism evidence="1 2">
    <name type="scientific">Carex littledalei</name>
    <dbReference type="NCBI Taxonomy" id="544730"/>
    <lineage>
        <taxon>Eukaryota</taxon>
        <taxon>Viridiplantae</taxon>
        <taxon>Streptophyta</taxon>
        <taxon>Embryophyta</taxon>
        <taxon>Tracheophyta</taxon>
        <taxon>Spermatophyta</taxon>
        <taxon>Magnoliopsida</taxon>
        <taxon>Liliopsida</taxon>
        <taxon>Poales</taxon>
        <taxon>Cyperaceae</taxon>
        <taxon>Cyperoideae</taxon>
        <taxon>Cariceae</taxon>
        <taxon>Carex</taxon>
        <taxon>Carex subgen. Euthyceras</taxon>
    </lineage>
</organism>
<evidence type="ECO:0000313" key="1">
    <source>
        <dbReference type="EMBL" id="KAF3341751.1"/>
    </source>
</evidence>
<accession>A0A833RTY4</accession>
<dbReference type="AlphaFoldDB" id="A0A833RTY4"/>
<name>A0A833RTY4_9POAL</name>
<comment type="caution">
    <text evidence="1">The sequence shown here is derived from an EMBL/GenBank/DDBJ whole genome shotgun (WGS) entry which is preliminary data.</text>
</comment>
<reference evidence="1" key="1">
    <citation type="submission" date="2020-01" db="EMBL/GenBank/DDBJ databases">
        <title>Genome sequence of Kobresia littledalei, the first chromosome-level genome in the family Cyperaceae.</title>
        <authorList>
            <person name="Qu G."/>
        </authorList>
    </citation>
    <scope>NUCLEOTIDE SEQUENCE</scope>
    <source>
        <strain evidence="1">C.B.Clarke</strain>
        <tissue evidence="1">Leaf</tissue>
    </source>
</reference>
<gene>
    <name evidence="1" type="ORF">FCM35_KLT00389</name>
</gene>
<dbReference type="EMBL" id="SWLB01000001">
    <property type="protein sequence ID" value="KAF3341751.1"/>
    <property type="molecule type" value="Genomic_DNA"/>
</dbReference>
<protein>
    <submittedName>
        <fullName evidence="1">Uncharacterized protein</fullName>
    </submittedName>
</protein>
<sequence>MPTAHLLDAQVIRTTVENTTGAAISKGCDEVSHEGSKLTDTFMQKNPSLLVQAQNLNGQQENHPTILTTNTGDQQATLALLCSLFPGLRQKEGETFLISGGHTGSQNSDQGMHNYHSMQGTLDHVNSTMDTHEGQQATGIWPSFEGPPRYKKANRASSRLRAKQGGRYISVVDKARANRGFINIAGLMQKVKIKKNKPCKPVPEYLKNFDPLTREHAQALLAAAGVGEDDTIQAQIEEALANPGGGMVPVISN</sequence>
<evidence type="ECO:0000313" key="2">
    <source>
        <dbReference type="Proteomes" id="UP000623129"/>
    </source>
</evidence>
<dbReference type="Proteomes" id="UP000623129">
    <property type="component" value="Unassembled WGS sequence"/>
</dbReference>
<keyword evidence="2" id="KW-1185">Reference proteome</keyword>
<proteinExistence type="predicted"/>